<feature type="signal peptide" evidence="1">
    <location>
        <begin position="1"/>
        <end position="30"/>
    </location>
</feature>
<dbReference type="EMBL" id="FZPD01000004">
    <property type="protein sequence ID" value="SNT10554.1"/>
    <property type="molecule type" value="Genomic_DNA"/>
</dbReference>
<reference evidence="2 3" key="1">
    <citation type="submission" date="2017-06" db="EMBL/GenBank/DDBJ databases">
        <authorList>
            <person name="Kim H.J."/>
            <person name="Triplett B.A."/>
        </authorList>
    </citation>
    <scope>NUCLEOTIDE SEQUENCE [LARGE SCALE GENOMIC DNA]</scope>
    <source>
        <strain evidence="2 3">DSM 19307</strain>
    </source>
</reference>
<keyword evidence="1" id="KW-0732">Signal</keyword>
<dbReference type="Gene3D" id="3.10.28.20">
    <property type="entry name" value="Acetamidase/Formamidase-like domains"/>
    <property type="match status" value="1"/>
</dbReference>
<dbReference type="Gene3D" id="2.60.120.580">
    <property type="entry name" value="Acetamidase/Formamidase-like domains"/>
    <property type="match status" value="2"/>
</dbReference>
<name>A0A239K0H2_EKHLU</name>
<evidence type="ECO:0000256" key="1">
    <source>
        <dbReference type="SAM" id="SignalP"/>
    </source>
</evidence>
<sequence>MKSTFTYMKKHIWILMVSALGCTSSIDQNADNIADAVDPVADHTLTSDQTHNKWSRTIEPVLSINSGEVVEISTAEATDGQLTIDSDTSDLMNLSFEPIHPLTGPIYVNEAQPGDVIAVTLHKIEIGDWGWTAILPGFGFLADEYTEPHLKTFELAGKNNVRFADGINIPLKPFPGVLGVAPDTDSLLSTIPPRANGGNMDDPNIVEGTTVYLPVFVEGALFSIGDAHAAQGLGEVCGTAIEAPMKFLVEIELLKGVSIKEPQYENDDVYAVTAYATTLDEAAKKATRYMIDYLKNNHGLSGNDAYMLCSLAGDLKIAEVVDVPHMLVTMSINKEVLNK</sequence>
<dbReference type="Proteomes" id="UP000198393">
    <property type="component" value="Unassembled WGS sequence"/>
</dbReference>
<keyword evidence="3" id="KW-1185">Reference proteome</keyword>
<dbReference type="PROSITE" id="PS51257">
    <property type="entry name" value="PROKAR_LIPOPROTEIN"/>
    <property type="match status" value="1"/>
</dbReference>
<dbReference type="AlphaFoldDB" id="A0A239K0H2"/>
<accession>A0A239K0H2</accession>
<proteinExistence type="predicted"/>
<gene>
    <name evidence="2" type="ORF">SAMN05421640_2298</name>
</gene>
<dbReference type="SUPFAM" id="SSF141130">
    <property type="entry name" value="Acetamidase/Formamidase-like"/>
    <property type="match status" value="1"/>
</dbReference>
<evidence type="ECO:0000313" key="2">
    <source>
        <dbReference type="EMBL" id="SNT10554.1"/>
    </source>
</evidence>
<dbReference type="PANTHER" id="PTHR31891:SF1">
    <property type="entry name" value="FORMAMIDASE C869.04-RELATED"/>
    <property type="match status" value="1"/>
</dbReference>
<protein>
    <submittedName>
        <fullName evidence="2">Acetamidase/formamidase</fullName>
    </submittedName>
</protein>
<dbReference type="GO" id="GO:0016811">
    <property type="term" value="F:hydrolase activity, acting on carbon-nitrogen (but not peptide) bonds, in linear amides"/>
    <property type="evidence" value="ECO:0007669"/>
    <property type="project" value="InterPro"/>
</dbReference>
<dbReference type="Pfam" id="PF03069">
    <property type="entry name" value="FmdA_AmdA"/>
    <property type="match status" value="2"/>
</dbReference>
<dbReference type="InterPro" id="IPR004304">
    <property type="entry name" value="FmdA_AmdA"/>
</dbReference>
<feature type="chain" id="PRO_5012059886" evidence="1">
    <location>
        <begin position="31"/>
        <end position="339"/>
    </location>
</feature>
<organism evidence="2 3">
    <name type="scientific">Ekhidna lutea</name>
    <dbReference type="NCBI Taxonomy" id="447679"/>
    <lineage>
        <taxon>Bacteria</taxon>
        <taxon>Pseudomonadati</taxon>
        <taxon>Bacteroidota</taxon>
        <taxon>Cytophagia</taxon>
        <taxon>Cytophagales</taxon>
        <taxon>Reichenbachiellaceae</taxon>
        <taxon>Ekhidna</taxon>
    </lineage>
</organism>
<evidence type="ECO:0000313" key="3">
    <source>
        <dbReference type="Proteomes" id="UP000198393"/>
    </source>
</evidence>
<dbReference type="PANTHER" id="PTHR31891">
    <property type="entry name" value="FORMAMIDASE C869.04-RELATED"/>
    <property type="match status" value="1"/>
</dbReference>